<organism evidence="2 3">
    <name type="scientific">Galactobacter valiniphilus</name>
    <dbReference type="NCBI Taxonomy" id="2676122"/>
    <lineage>
        <taxon>Bacteria</taxon>
        <taxon>Bacillati</taxon>
        <taxon>Actinomycetota</taxon>
        <taxon>Actinomycetes</taxon>
        <taxon>Micrococcales</taxon>
        <taxon>Micrococcaceae</taxon>
        <taxon>Galactobacter</taxon>
    </lineage>
</organism>
<comment type="caution">
    <text evidence="2">The sequence shown here is derived from an EMBL/GenBank/DDBJ whole genome shotgun (WGS) entry which is preliminary data.</text>
</comment>
<evidence type="ECO:0000259" key="1">
    <source>
        <dbReference type="Pfam" id="PF18096"/>
    </source>
</evidence>
<accession>A0A399JD84</accession>
<dbReference type="Proteomes" id="UP000265419">
    <property type="component" value="Unassembled WGS sequence"/>
</dbReference>
<keyword evidence="2" id="KW-0489">Methyltransferase</keyword>
<protein>
    <submittedName>
        <fullName evidence="2">SAM-dependent methyltransferase</fullName>
    </submittedName>
</protein>
<dbReference type="GO" id="GO:0032259">
    <property type="term" value="P:methylation"/>
    <property type="evidence" value="ECO:0007669"/>
    <property type="project" value="UniProtKB-KW"/>
</dbReference>
<reference evidence="2 3" key="1">
    <citation type="submission" date="2018-07" db="EMBL/GenBank/DDBJ databases">
        <title>Arthrobacter sp. nov., isolated from raw cow's milk with high bacterial count.</title>
        <authorList>
            <person name="Hahne J."/>
            <person name="Isele D."/>
            <person name="Lipski A."/>
        </authorList>
    </citation>
    <scope>NUCLEOTIDE SEQUENCE [LARGE SCALE GENOMIC DNA]</scope>
    <source>
        <strain evidence="2 3">JZ R-35</strain>
    </source>
</reference>
<feature type="domain" description="THUMP-like" evidence="1">
    <location>
        <begin position="341"/>
        <end position="416"/>
    </location>
</feature>
<dbReference type="RefSeq" id="WP_119423574.1">
    <property type="nucleotide sequence ID" value="NZ_QQXK01000003.1"/>
</dbReference>
<name>A0A399JD84_9MICC</name>
<dbReference type="SUPFAM" id="SSF53335">
    <property type="entry name" value="S-adenosyl-L-methionine-dependent methyltransferases"/>
    <property type="match status" value="1"/>
</dbReference>
<sequence>MPVSPPSSEPLAALLTPEGLDLLSQHRPEEASDDDAAMRLTLALRKAGHAPEVVAAVVHQLSLRHRGEAKFGPFAAEMFLTRPGLEQATRLPVSALHAQRFARAGVRHVADLGCGIGSDSLALASMDLEVTSVEADETTAAVATLNLMPFPQARVIHGFAEEVPLEGMDGAWLDPARRDEDSSGTRRLFDPEAFTPPLSFVTSLAGCGLAVGVKLGPGLPHDAVPEGAEAQWLSDRGDVVEATLWFNSLARPGVRRAAAVLGAAGVVELTAATGFPGIDPAAAVLEGGGLPAPGEYLHEPDGAVIRAGLVADLAQRLGAQAVDPHLAYLRSATPSPDALATSYRVIGELPLKTKALRTWAKTQNVTTLTIKKRGVDIAPETLRREIFAGRGKLKGGRAATLVLARVGERRVALEVEPVA</sequence>
<proteinExistence type="predicted"/>
<keyword evidence="2" id="KW-0808">Transferase</keyword>
<dbReference type="InterPro" id="IPR029063">
    <property type="entry name" value="SAM-dependent_MTases_sf"/>
</dbReference>
<evidence type="ECO:0000313" key="3">
    <source>
        <dbReference type="Proteomes" id="UP000265419"/>
    </source>
</evidence>
<dbReference type="AlphaFoldDB" id="A0A399JD84"/>
<gene>
    <name evidence="2" type="ORF">DWB68_02245</name>
</gene>
<dbReference type="EMBL" id="QQXK01000003">
    <property type="protein sequence ID" value="RII43508.1"/>
    <property type="molecule type" value="Genomic_DNA"/>
</dbReference>
<dbReference type="Gene3D" id="3.40.50.150">
    <property type="entry name" value="Vaccinia Virus protein VP39"/>
    <property type="match status" value="1"/>
</dbReference>
<keyword evidence="3" id="KW-1185">Reference proteome</keyword>
<dbReference type="GO" id="GO:0008168">
    <property type="term" value="F:methyltransferase activity"/>
    <property type="evidence" value="ECO:0007669"/>
    <property type="project" value="UniProtKB-KW"/>
</dbReference>
<dbReference type="InterPro" id="IPR041497">
    <property type="entry name" value="Thump-like"/>
</dbReference>
<dbReference type="Pfam" id="PF18096">
    <property type="entry name" value="Thump_like"/>
    <property type="match status" value="1"/>
</dbReference>
<evidence type="ECO:0000313" key="2">
    <source>
        <dbReference type="EMBL" id="RII43508.1"/>
    </source>
</evidence>